<evidence type="ECO:0000256" key="2">
    <source>
        <dbReference type="ARBA" id="ARBA00005417"/>
    </source>
</evidence>
<dbReference type="PROSITE" id="PS50893">
    <property type="entry name" value="ABC_TRANSPORTER_2"/>
    <property type="match status" value="1"/>
</dbReference>
<evidence type="ECO:0000256" key="3">
    <source>
        <dbReference type="ARBA" id="ARBA00022448"/>
    </source>
</evidence>
<evidence type="ECO:0000313" key="9">
    <source>
        <dbReference type="EMBL" id="GEO92048.1"/>
    </source>
</evidence>
<evidence type="ECO:0000256" key="1">
    <source>
        <dbReference type="ARBA" id="ARBA00004202"/>
    </source>
</evidence>
<dbReference type="Pfam" id="PF13732">
    <property type="entry name" value="DrrA1-3_C"/>
    <property type="match status" value="1"/>
</dbReference>
<dbReference type="InterPro" id="IPR050763">
    <property type="entry name" value="ABC_transporter_ATP-binding"/>
</dbReference>
<keyword evidence="5 9" id="KW-0067">ATP-binding</keyword>
<dbReference type="GO" id="GO:0005524">
    <property type="term" value="F:ATP binding"/>
    <property type="evidence" value="ECO:0007669"/>
    <property type="project" value="UniProtKB-KW"/>
</dbReference>
<evidence type="ECO:0000256" key="4">
    <source>
        <dbReference type="ARBA" id="ARBA00022741"/>
    </source>
</evidence>
<keyword evidence="10" id="KW-1185">Reference proteome</keyword>
<feature type="compositionally biased region" description="Low complexity" evidence="7">
    <location>
        <begin position="319"/>
        <end position="335"/>
    </location>
</feature>
<keyword evidence="3" id="KW-0813">Transport</keyword>
<name>A0ABQ0X3H7_9MICC</name>
<dbReference type="SUPFAM" id="SSF52540">
    <property type="entry name" value="P-loop containing nucleoside triphosphate hydrolases"/>
    <property type="match status" value="1"/>
</dbReference>
<dbReference type="InterPro" id="IPR027417">
    <property type="entry name" value="P-loop_NTPase"/>
</dbReference>
<feature type="domain" description="ABC transporter" evidence="8">
    <location>
        <begin position="6"/>
        <end position="232"/>
    </location>
</feature>
<dbReference type="RefSeq" id="WP_083529095.1">
    <property type="nucleotide sequence ID" value="NZ_BJZR01000029.1"/>
</dbReference>
<evidence type="ECO:0000256" key="6">
    <source>
        <dbReference type="ARBA" id="ARBA00023251"/>
    </source>
</evidence>
<protein>
    <submittedName>
        <fullName evidence="9">Tetronasin ABC transporter ATP-binding protein</fullName>
    </submittedName>
</protein>
<dbReference type="CDD" id="cd03230">
    <property type="entry name" value="ABC_DR_subfamily_A"/>
    <property type="match status" value="1"/>
</dbReference>
<comment type="subcellular location">
    <subcellularLocation>
        <location evidence="1">Cell membrane</location>
        <topology evidence="1">Peripheral membrane protein</topology>
    </subcellularLocation>
</comment>
<organism evidence="9 10">
    <name type="scientific">Kocuria flava</name>
    <dbReference type="NCBI Taxonomy" id="446860"/>
    <lineage>
        <taxon>Bacteria</taxon>
        <taxon>Bacillati</taxon>
        <taxon>Actinomycetota</taxon>
        <taxon>Actinomycetes</taxon>
        <taxon>Micrococcales</taxon>
        <taxon>Micrococcaceae</taxon>
        <taxon>Kocuria</taxon>
    </lineage>
</organism>
<dbReference type="Proteomes" id="UP000321155">
    <property type="component" value="Unassembled WGS sequence"/>
</dbReference>
<sequence length="335" mass="35500">MDTPVIEARGLVKTFGRTRALDGFDLTVGPGQVAGFLGPNGSGKSTAIRVLLGLLRADAGSARVLGRDAWAEAVEVHRRTAYVPGDTNLWPNLTGGEIIDLLTDVRGGRRRRRRRDELIERFELDPSKKARSYSRGNRQKVVLVAALSAQAQLYLLDEPTAGLDPLMEAVFTDEVRRLAGEGATVLLSSHVLAEVEKLCGTVTIIRAGKDVESGTLAQLRHLTRSAVTARTDADPAPLAGLAGVHRLVHEDGRLSFDLDDARAGEVLPVLAGLGVRELAVAPPSLEELFLRHYGDRAGDPADRPEGTGLRDGAGRRDGAGAAPTGPAAAGSGRAR</sequence>
<dbReference type="Gene3D" id="3.40.50.300">
    <property type="entry name" value="P-loop containing nucleotide triphosphate hydrolases"/>
    <property type="match status" value="1"/>
</dbReference>
<evidence type="ECO:0000313" key="10">
    <source>
        <dbReference type="Proteomes" id="UP000321155"/>
    </source>
</evidence>
<dbReference type="InterPro" id="IPR003593">
    <property type="entry name" value="AAA+_ATPase"/>
</dbReference>
<comment type="similarity">
    <text evidence="2">Belongs to the ABC transporter superfamily.</text>
</comment>
<dbReference type="PANTHER" id="PTHR42711:SF5">
    <property type="entry name" value="ABC TRANSPORTER ATP-BINDING PROTEIN NATA"/>
    <property type="match status" value="1"/>
</dbReference>
<comment type="caution">
    <text evidence="9">The sequence shown here is derived from an EMBL/GenBank/DDBJ whole genome shotgun (WGS) entry which is preliminary data.</text>
</comment>
<dbReference type="InterPro" id="IPR003439">
    <property type="entry name" value="ABC_transporter-like_ATP-bd"/>
</dbReference>
<reference evidence="9 10" key="1">
    <citation type="submission" date="2019-07" db="EMBL/GenBank/DDBJ databases">
        <title>Whole genome shotgun sequence of Kocuria flava NBRC 107626.</title>
        <authorList>
            <person name="Hosoyama A."/>
            <person name="Uohara A."/>
            <person name="Ohji S."/>
            <person name="Ichikawa N."/>
        </authorList>
    </citation>
    <scope>NUCLEOTIDE SEQUENCE [LARGE SCALE GENOMIC DNA]</scope>
    <source>
        <strain evidence="9 10">NBRC 107626</strain>
    </source>
</reference>
<dbReference type="EMBL" id="BJZR01000029">
    <property type="protein sequence ID" value="GEO92048.1"/>
    <property type="molecule type" value="Genomic_DNA"/>
</dbReference>
<feature type="region of interest" description="Disordered" evidence="7">
    <location>
        <begin position="295"/>
        <end position="335"/>
    </location>
</feature>
<dbReference type="PANTHER" id="PTHR42711">
    <property type="entry name" value="ABC TRANSPORTER ATP-BINDING PROTEIN"/>
    <property type="match status" value="1"/>
</dbReference>
<accession>A0ABQ0X3H7</accession>
<proteinExistence type="inferred from homology"/>
<evidence type="ECO:0000256" key="7">
    <source>
        <dbReference type="SAM" id="MobiDB-lite"/>
    </source>
</evidence>
<dbReference type="Pfam" id="PF00005">
    <property type="entry name" value="ABC_tran"/>
    <property type="match status" value="1"/>
</dbReference>
<dbReference type="InterPro" id="IPR025302">
    <property type="entry name" value="DrrA1/2-like_C"/>
</dbReference>
<feature type="compositionally biased region" description="Basic and acidic residues" evidence="7">
    <location>
        <begin position="295"/>
        <end position="305"/>
    </location>
</feature>
<gene>
    <name evidence="9" type="ORF">KFL01_13540</name>
</gene>
<keyword evidence="6" id="KW-0046">Antibiotic resistance</keyword>
<keyword evidence="4" id="KW-0547">Nucleotide-binding</keyword>
<dbReference type="SMART" id="SM00382">
    <property type="entry name" value="AAA"/>
    <property type="match status" value="1"/>
</dbReference>
<evidence type="ECO:0000259" key="8">
    <source>
        <dbReference type="PROSITE" id="PS50893"/>
    </source>
</evidence>
<evidence type="ECO:0000256" key="5">
    <source>
        <dbReference type="ARBA" id="ARBA00022840"/>
    </source>
</evidence>